<organism evidence="1 2">
    <name type="scientific">Dictyobacter formicarum</name>
    <dbReference type="NCBI Taxonomy" id="2778368"/>
    <lineage>
        <taxon>Bacteria</taxon>
        <taxon>Bacillati</taxon>
        <taxon>Chloroflexota</taxon>
        <taxon>Ktedonobacteria</taxon>
        <taxon>Ktedonobacterales</taxon>
        <taxon>Dictyobacteraceae</taxon>
        <taxon>Dictyobacter</taxon>
    </lineage>
</organism>
<gene>
    <name evidence="1" type="ORF">KSZ_00860</name>
</gene>
<dbReference type="Proteomes" id="UP000635565">
    <property type="component" value="Unassembled WGS sequence"/>
</dbReference>
<keyword evidence="2" id="KW-1185">Reference proteome</keyword>
<dbReference type="EMBL" id="BNJJ01000001">
    <property type="protein sequence ID" value="GHO82080.1"/>
    <property type="molecule type" value="Genomic_DNA"/>
</dbReference>
<evidence type="ECO:0000313" key="1">
    <source>
        <dbReference type="EMBL" id="GHO82080.1"/>
    </source>
</evidence>
<evidence type="ECO:0000313" key="2">
    <source>
        <dbReference type="Proteomes" id="UP000635565"/>
    </source>
</evidence>
<comment type="caution">
    <text evidence="1">The sequence shown here is derived from an EMBL/GenBank/DDBJ whole genome shotgun (WGS) entry which is preliminary data.</text>
</comment>
<protein>
    <submittedName>
        <fullName evidence="1">Uncharacterized protein</fullName>
    </submittedName>
</protein>
<reference evidence="1 2" key="1">
    <citation type="journal article" date="2021" name="Int. J. Syst. Evol. Microbiol.">
        <title>Reticulibacter mediterranei gen. nov., sp. nov., within the new family Reticulibacteraceae fam. nov., and Ktedonospora formicarum gen. nov., sp. nov., Ktedonobacter robiniae sp. nov., Dictyobacter formicarum sp. nov. and Dictyobacter arantiisoli sp. nov., belonging to the class Ktedonobacteria.</title>
        <authorList>
            <person name="Yabe S."/>
            <person name="Zheng Y."/>
            <person name="Wang C.M."/>
            <person name="Sakai Y."/>
            <person name="Abe K."/>
            <person name="Yokota A."/>
            <person name="Donadio S."/>
            <person name="Cavaletti L."/>
            <person name="Monciardini P."/>
        </authorList>
    </citation>
    <scope>NUCLEOTIDE SEQUENCE [LARGE SCALE GENOMIC DNA]</scope>
    <source>
        <strain evidence="1 2">SOSP1-9</strain>
    </source>
</reference>
<sequence>MIFALRNKQLLMVALVAFFTLLAIIFVLLSVAHFNVHQALHIVPNIIYPHS</sequence>
<name>A0ABQ3V8I4_9CHLR</name>
<accession>A0ABQ3V8I4</accession>
<proteinExistence type="predicted"/>